<dbReference type="EMBL" id="JBHSBN010000005">
    <property type="protein sequence ID" value="MFC4106151.1"/>
    <property type="molecule type" value="Genomic_DNA"/>
</dbReference>
<dbReference type="Proteomes" id="UP001595868">
    <property type="component" value="Unassembled WGS sequence"/>
</dbReference>
<sequence>MTADPLVLMPEVDRATERLLRTAESLDETAARGPSLLPGWSRGHVLTHIARSGDAVVTMLTGARTGERLRGYASDAARDADIEAGADRSPAELLTDVRESAARFADAVAAMAPADWAATVDHRLGPIPAAALVWMRLREVEVHHVDLAAGYEPADWPASFSHRLLHDVVAGLGRRPGSPALVLRPAEGRVELTVGEPEAAPTVAGPVYELAGWLIGRTDGARLTVTPDGKLPTPPEWI</sequence>
<evidence type="ECO:0000313" key="3">
    <source>
        <dbReference type="EMBL" id="MFC4106151.1"/>
    </source>
</evidence>
<dbReference type="Pfam" id="PF11716">
    <property type="entry name" value="MDMPI_N"/>
    <property type="match status" value="1"/>
</dbReference>
<evidence type="ECO:0000313" key="4">
    <source>
        <dbReference type="Proteomes" id="UP001595868"/>
    </source>
</evidence>
<dbReference type="GO" id="GO:0016853">
    <property type="term" value="F:isomerase activity"/>
    <property type="evidence" value="ECO:0007669"/>
    <property type="project" value="UniProtKB-KW"/>
</dbReference>
<feature type="domain" description="MDMPI C-terminal" evidence="1">
    <location>
        <begin position="155"/>
        <end position="234"/>
    </location>
</feature>
<keyword evidence="4" id="KW-1185">Reference proteome</keyword>
<dbReference type="RefSeq" id="WP_377543653.1">
    <property type="nucleotide sequence ID" value="NZ_JBHSBN010000005.1"/>
</dbReference>
<dbReference type="InterPro" id="IPR024344">
    <property type="entry name" value="MDMPI_metal-binding"/>
</dbReference>
<dbReference type="InterPro" id="IPR017517">
    <property type="entry name" value="Maleyloyr_isom"/>
</dbReference>
<feature type="domain" description="Mycothiol-dependent maleylpyruvate isomerase metal-binding" evidence="2">
    <location>
        <begin position="13"/>
        <end position="148"/>
    </location>
</feature>
<accession>A0ABV8KKT7</accession>
<evidence type="ECO:0000259" key="1">
    <source>
        <dbReference type="Pfam" id="PF07398"/>
    </source>
</evidence>
<comment type="caution">
    <text evidence="3">The sequence shown here is derived from an EMBL/GenBank/DDBJ whole genome shotgun (WGS) entry which is preliminary data.</text>
</comment>
<dbReference type="Gene3D" id="1.20.120.450">
    <property type="entry name" value="dinb family like domain"/>
    <property type="match status" value="1"/>
</dbReference>
<protein>
    <submittedName>
        <fullName evidence="3">Maleylpyruvate isomerase family mycothiol-dependent enzyme</fullName>
    </submittedName>
</protein>
<proteinExistence type="predicted"/>
<dbReference type="NCBIfam" id="TIGR03083">
    <property type="entry name" value="maleylpyruvate isomerase family mycothiol-dependent enzyme"/>
    <property type="match status" value="1"/>
</dbReference>
<evidence type="ECO:0000259" key="2">
    <source>
        <dbReference type="Pfam" id="PF11716"/>
    </source>
</evidence>
<dbReference type="InterPro" id="IPR010872">
    <property type="entry name" value="MDMPI_C-term_domain"/>
</dbReference>
<dbReference type="SUPFAM" id="SSF55718">
    <property type="entry name" value="SCP-like"/>
    <property type="match status" value="1"/>
</dbReference>
<gene>
    <name evidence="3" type="ORF">ACFOX0_09395</name>
</gene>
<keyword evidence="3" id="KW-0413">Isomerase</keyword>
<dbReference type="Gene3D" id="3.30.1050.20">
    <property type="match status" value="1"/>
</dbReference>
<dbReference type="Pfam" id="PF07398">
    <property type="entry name" value="MDMPI_C"/>
    <property type="match status" value="1"/>
</dbReference>
<reference evidence="4" key="1">
    <citation type="journal article" date="2019" name="Int. J. Syst. Evol. Microbiol.">
        <title>The Global Catalogue of Microorganisms (GCM) 10K type strain sequencing project: providing services to taxonomists for standard genome sequencing and annotation.</title>
        <authorList>
            <consortium name="The Broad Institute Genomics Platform"/>
            <consortium name="The Broad Institute Genome Sequencing Center for Infectious Disease"/>
            <person name="Wu L."/>
            <person name="Ma J."/>
        </authorList>
    </citation>
    <scope>NUCLEOTIDE SEQUENCE [LARGE SCALE GENOMIC DNA]</scope>
    <source>
        <strain evidence="4">2902at01</strain>
    </source>
</reference>
<organism evidence="3 4">
    <name type="scientific">Micromonospora zhanjiangensis</name>
    <dbReference type="NCBI Taxonomy" id="1522057"/>
    <lineage>
        <taxon>Bacteria</taxon>
        <taxon>Bacillati</taxon>
        <taxon>Actinomycetota</taxon>
        <taxon>Actinomycetes</taxon>
        <taxon>Micromonosporales</taxon>
        <taxon>Micromonosporaceae</taxon>
        <taxon>Micromonospora</taxon>
    </lineage>
</organism>
<dbReference type="InterPro" id="IPR034660">
    <property type="entry name" value="DinB/YfiT-like"/>
</dbReference>
<name>A0ABV8KKT7_9ACTN</name>
<dbReference type="SUPFAM" id="SSF109854">
    <property type="entry name" value="DinB/YfiT-like putative metalloenzymes"/>
    <property type="match status" value="1"/>
</dbReference>
<dbReference type="InterPro" id="IPR036527">
    <property type="entry name" value="SCP2_sterol-bd_dom_sf"/>
</dbReference>